<dbReference type="Gene3D" id="1.10.10.10">
    <property type="entry name" value="Winged helix-like DNA-binding domain superfamily/Winged helix DNA-binding domain"/>
    <property type="match status" value="1"/>
</dbReference>
<comment type="caution">
    <text evidence="20">The sequence shown here is derived from an EMBL/GenBank/DDBJ whole genome shotgun (WGS) entry which is preliminary data.</text>
</comment>
<dbReference type="NCBIfam" id="TIGR01389">
    <property type="entry name" value="recQ"/>
    <property type="match status" value="1"/>
</dbReference>
<dbReference type="InterPro" id="IPR014001">
    <property type="entry name" value="Helicase_ATP-bd"/>
</dbReference>
<dbReference type="SMART" id="SM00487">
    <property type="entry name" value="DEXDc"/>
    <property type="match status" value="1"/>
</dbReference>
<feature type="domain" description="Helicase ATP-binding" evidence="18">
    <location>
        <begin position="25"/>
        <end position="194"/>
    </location>
</feature>
<dbReference type="InterPro" id="IPR006293">
    <property type="entry name" value="DNA_helicase_ATP-dep_RecQ_bac"/>
</dbReference>
<evidence type="ECO:0000256" key="9">
    <source>
        <dbReference type="ARBA" id="ARBA00022833"/>
    </source>
</evidence>
<evidence type="ECO:0000256" key="2">
    <source>
        <dbReference type="ARBA" id="ARBA00001947"/>
    </source>
</evidence>
<dbReference type="Pfam" id="PF00270">
    <property type="entry name" value="DEAD"/>
    <property type="match status" value="1"/>
</dbReference>
<evidence type="ECO:0000256" key="15">
    <source>
        <dbReference type="ARBA" id="ARBA00034617"/>
    </source>
</evidence>
<dbReference type="EMBL" id="BJUY01000016">
    <property type="protein sequence ID" value="GEK91663.1"/>
    <property type="molecule type" value="Genomic_DNA"/>
</dbReference>
<dbReference type="InterPro" id="IPR032284">
    <property type="entry name" value="RecQ_Zn-bd"/>
</dbReference>
<evidence type="ECO:0000256" key="1">
    <source>
        <dbReference type="ARBA" id="ARBA00001946"/>
    </source>
</evidence>
<dbReference type="Proteomes" id="UP000321662">
    <property type="component" value="Unassembled WGS sequence"/>
</dbReference>
<keyword evidence="10" id="KW-0067">ATP-binding</keyword>
<dbReference type="InterPro" id="IPR044876">
    <property type="entry name" value="HRDC_dom_sf"/>
</dbReference>
<keyword evidence="8 20" id="KW-0347">Helicase</keyword>
<keyword evidence="5" id="KW-0547">Nucleotide-binding</keyword>
<dbReference type="CDD" id="cd17920">
    <property type="entry name" value="DEXHc_RecQ"/>
    <property type="match status" value="1"/>
</dbReference>
<dbReference type="Gene3D" id="1.10.150.80">
    <property type="entry name" value="HRDC domain"/>
    <property type="match status" value="1"/>
</dbReference>
<evidence type="ECO:0000256" key="16">
    <source>
        <dbReference type="NCBIfam" id="TIGR01389"/>
    </source>
</evidence>
<reference evidence="20 21" key="1">
    <citation type="submission" date="2019-07" db="EMBL/GenBank/DDBJ databases">
        <title>Whole genome shotgun sequence of Alkalibacterium kapii NBRC 103247.</title>
        <authorList>
            <person name="Hosoyama A."/>
            <person name="Uohara A."/>
            <person name="Ohji S."/>
            <person name="Ichikawa N."/>
        </authorList>
    </citation>
    <scope>NUCLEOTIDE SEQUENCE [LARGE SCALE GENOMIC DNA]</scope>
    <source>
        <strain evidence="20 21">NBRC 103247</strain>
    </source>
</reference>
<gene>
    <name evidence="20" type="primary">recQ</name>
    <name evidence="20" type="ORF">AKA01nite_12850</name>
</gene>
<dbReference type="GO" id="GO:0005737">
    <property type="term" value="C:cytoplasm"/>
    <property type="evidence" value="ECO:0007669"/>
    <property type="project" value="TreeGrafter"/>
</dbReference>
<dbReference type="GO" id="GO:0030894">
    <property type="term" value="C:replisome"/>
    <property type="evidence" value="ECO:0007669"/>
    <property type="project" value="TreeGrafter"/>
</dbReference>
<evidence type="ECO:0000256" key="12">
    <source>
        <dbReference type="ARBA" id="ARBA00023172"/>
    </source>
</evidence>
<dbReference type="PROSITE" id="PS51194">
    <property type="entry name" value="HELICASE_CTER"/>
    <property type="match status" value="1"/>
</dbReference>
<dbReference type="CDD" id="cd18794">
    <property type="entry name" value="SF2_C_RecQ"/>
    <property type="match status" value="1"/>
</dbReference>
<keyword evidence="6" id="KW-0227">DNA damage</keyword>
<dbReference type="PANTHER" id="PTHR13710">
    <property type="entry name" value="DNA HELICASE RECQ FAMILY MEMBER"/>
    <property type="match status" value="1"/>
</dbReference>
<dbReference type="AlphaFoldDB" id="A0A511AWF5"/>
<dbReference type="SUPFAM" id="SSF47819">
    <property type="entry name" value="HRDC-like"/>
    <property type="match status" value="1"/>
</dbReference>
<dbReference type="InterPro" id="IPR029491">
    <property type="entry name" value="Helicase_HTH"/>
</dbReference>
<organism evidence="20 21">
    <name type="scientific">Alkalibacterium kapii</name>
    <dbReference type="NCBI Taxonomy" id="426704"/>
    <lineage>
        <taxon>Bacteria</taxon>
        <taxon>Bacillati</taxon>
        <taxon>Bacillota</taxon>
        <taxon>Bacilli</taxon>
        <taxon>Lactobacillales</taxon>
        <taxon>Carnobacteriaceae</taxon>
        <taxon>Alkalibacterium</taxon>
    </lineage>
</organism>
<dbReference type="GO" id="GO:0006310">
    <property type="term" value="P:DNA recombination"/>
    <property type="evidence" value="ECO:0007669"/>
    <property type="project" value="UniProtKB-UniRule"/>
</dbReference>
<dbReference type="GO" id="GO:0016787">
    <property type="term" value="F:hydrolase activity"/>
    <property type="evidence" value="ECO:0007669"/>
    <property type="project" value="UniProtKB-KW"/>
</dbReference>
<dbReference type="RefSeq" id="WP_146924490.1">
    <property type="nucleotide sequence ID" value="NZ_BJUY01000016.1"/>
</dbReference>
<dbReference type="GO" id="GO:0009432">
    <property type="term" value="P:SOS response"/>
    <property type="evidence" value="ECO:0007669"/>
    <property type="project" value="UniProtKB-UniRule"/>
</dbReference>
<evidence type="ECO:0000313" key="20">
    <source>
        <dbReference type="EMBL" id="GEK91663.1"/>
    </source>
</evidence>
<evidence type="ECO:0000256" key="5">
    <source>
        <dbReference type="ARBA" id="ARBA00022741"/>
    </source>
</evidence>
<evidence type="ECO:0000259" key="19">
    <source>
        <dbReference type="PROSITE" id="PS51194"/>
    </source>
</evidence>
<dbReference type="EC" id="5.6.2.4" evidence="16"/>
<dbReference type="InterPro" id="IPR004589">
    <property type="entry name" value="DNA_helicase_ATP-dep_RecQ"/>
</dbReference>
<dbReference type="InterPro" id="IPR011545">
    <property type="entry name" value="DEAD/DEAH_box_helicase_dom"/>
</dbReference>
<dbReference type="SMART" id="SM00341">
    <property type="entry name" value="HRDC"/>
    <property type="match status" value="1"/>
</dbReference>
<keyword evidence="13" id="KW-0234">DNA repair</keyword>
<dbReference type="FunFam" id="3.40.50.300:FF:000296">
    <property type="entry name" value="ATP-dependent DNA helicase RecQ"/>
    <property type="match status" value="1"/>
</dbReference>
<dbReference type="GO" id="GO:0005524">
    <property type="term" value="F:ATP binding"/>
    <property type="evidence" value="ECO:0007669"/>
    <property type="project" value="UniProtKB-KW"/>
</dbReference>
<feature type="domain" description="HRDC" evidence="17">
    <location>
        <begin position="519"/>
        <end position="599"/>
    </location>
</feature>
<feature type="domain" description="Helicase C-terminal" evidence="19">
    <location>
        <begin position="215"/>
        <end position="360"/>
    </location>
</feature>
<dbReference type="GO" id="GO:0003677">
    <property type="term" value="F:DNA binding"/>
    <property type="evidence" value="ECO:0007669"/>
    <property type="project" value="UniProtKB-KW"/>
</dbReference>
<evidence type="ECO:0000256" key="14">
    <source>
        <dbReference type="ARBA" id="ARBA00023235"/>
    </source>
</evidence>
<dbReference type="InterPro" id="IPR036388">
    <property type="entry name" value="WH-like_DNA-bd_sf"/>
</dbReference>
<dbReference type="Pfam" id="PF09382">
    <property type="entry name" value="RQC"/>
    <property type="match status" value="1"/>
</dbReference>
<dbReference type="GO" id="GO:0006281">
    <property type="term" value="P:DNA repair"/>
    <property type="evidence" value="ECO:0007669"/>
    <property type="project" value="UniProtKB-KW"/>
</dbReference>
<dbReference type="Pfam" id="PF00570">
    <property type="entry name" value="HRDC"/>
    <property type="match status" value="1"/>
</dbReference>
<dbReference type="NCBIfam" id="TIGR00614">
    <property type="entry name" value="recQ_fam"/>
    <property type="match status" value="1"/>
</dbReference>
<keyword evidence="12" id="KW-0233">DNA recombination</keyword>
<comment type="cofactor">
    <cofactor evidence="1">
        <name>Mg(2+)</name>
        <dbReference type="ChEBI" id="CHEBI:18420"/>
    </cofactor>
</comment>
<evidence type="ECO:0000259" key="17">
    <source>
        <dbReference type="PROSITE" id="PS50967"/>
    </source>
</evidence>
<dbReference type="OrthoDB" id="9763310at2"/>
<keyword evidence="7" id="KW-0378">Hydrolase</keyword>
<dbReference type="SMART" id="SM00490">
    <property type="entry name" value="HELICc"/>
    <property type="match status" value="1"/>
</dbReference>
<accession>A0A511AWF5</accession>
<dbReference type="GO" id="GO:0043138">
    <property type="term" value="F:3'-5' DNA helicase activity"/>
    <property type="evidence" value="ECO:0007669"/>
    <property type="project" value="UniProtKB-EC"/>
</dbReference>
<evidence type="ECO:0000256" key="4">
    <source>
        <dbReference type="ARBA" id="ARBA00022723"/>
    </source>
</evidence>
<evidence type="ECO:0000256" key="13">
    <source>
        <dbReference type="ARBA" id="ARBA00023204"/>
    </source>
</evidence>
<dbReference type="InterPro" id="IPR027417">
    <property type="entry name" value="P-loop_NTPase"/>
</dbReference>
<dbReference type="GO" id="GO:0006260">
    <property type="term" value="P:DNA replication"/>
    <property type="evidence" value="ECO:0007669"/>
    <property type="project" value="InterPro"/>
</dbReference>
<dbReference type="SUPFAM" id="SSF46785">
    <property type="entry name" value="Winged helix' DNA-binding domain"/>
    <property type="match status" value="1"/>
</dbReference>
<dbReference type="InterPro" id="IPR010997">
    <property type="entry name" value="HRDC-like_sf"/>
</dbReference>
<sequence>MKDIFQTLKHHYGYDSFRPGQKELIEAILNGKDALGVMPTGGGKSVCYQIPAIIMDGLTLVVSPLISLMKDQVDALQTMGIKAAYLNSQLSYTDQRVIMEEAKRGELDLLYVSPERLGNHQFMSYASSWKLDLIAVDEAHCVSQWGHDFRPSYQRIPELMEVLPTRPVFAAFTATATKTVQNDMIDQLHMNNPFKHIASFDRPNLYFSVVKPKKKANHLLSTLDKKESSIIYCNTRKTVDKVYKLLIKKGYPATSYHAGISTEERSQNQEAFLYDKKPIMVATNAFGMGIDKSNVRKVIHYNMPLDMESYYQEAGRAGRDGAPSEAILFYSAQDIITNTMLIEQGNSPHARKNLNTMISYCKTGNCLRKTILKYFDQEVEWKKCEYCSNCDGETVVTDITVESQKILSCIYRMRQSYGAGLITDVLRGKDNKRIKQLGFDELSTYGLMSEYTDGDIKDMIAIMLSEGYLKLSGDSYPIIKFTPQTNDLLQAEATLSIRKKLKQEPVAKHKTIENIENIENYDEKLYEELRVLRKELAQEDGKPPFMVFTDRSLIDMAAKYPLTEEGFLDINGVGDVKLQAYGKDFLTLINEFVSHRALDVETLKKENITTEEVVKPVKKTKARNFNNTVEETVTYYKEGQTIDEIADLRSLSPVTIVNHLCKWIEQGEELDVSRLVTNEADQKIRKAIAKVGTDFLKPIKEVLDDSVTYDEIKIVIAKIKVEESERARL</sequence>
<dbReference type="GO" id="GO:0043590">
    <property type="term" value="C:bacterial nucleoid"/>
    <property type="evidence" value="ECO:0007669"/>
    <property type="project" value="TreeGrafter"/>
</dbReference>
<dbReference type="GO" id="GO:0046872">
    <property type="term" value="F:metal ion binding"/>
    <property type="evidence" value="ECO:0007669"/>
    <property type="project" value="UniProtKB-KW"/>
</dbReference>
<evidence type="ECO:0000256" key="7">
    <source>
        <dbReference type="ARBA" id="ARBA00022801"/>
    </source>
</evidence>
<keyword evidence="21" id="KW-1185">Reference proteome</keyword>
<dbReference type="Gene3D" id="1.10.10.1390">
    <property type="entry name" value="ATP-dependent DNA helicase RecQ"/>
    <property type="match status" value="1"/>
</dbReference>
<comment type="catalytic activity">
    <reaction evidence="15">
        <text>Couples ATP hydrolysis with the unwinding of duplex DNA by translocating in the 3'-5' direction.</text>
        <dbReference type="EC" id="5.6.2.4"/>
    </reaction>
</comment>
<evidence type="ECO:0000256" key="10">
    <source>
        <dbReference type="ARBA" id="ARBA00022840"/>
    </source>
</evidence>
<dbReference type="Pfam" id="PF14493">
    <property type="entry name" value="HTH_40"/>
    <property type="match status" value="1"/>
</dbReference>
<protein>
    <recommendedName>
        <fullName evidence="16">DNA helicase RecQ</fullName>
        <ecNumber evidence="16">5.6.2.4</ecNumber>
    </recommendedName>
</protein>
<keyword evidence="4" id="KW-0479">Metal-binding</keyword>
<dbReference type="InterPro" id="IPR002121">
    <property type="entry name" value="HRDC_dom"/>
</dbReference>
<dbReference type="PROSITE" id="PS51192">
    <property type="entry name" value="HELICASE_ATP_BIND_1"/>
    <property type="match status" value="1"/>
</dbReference>
<evidence type="ECO:0000256" key="3">
    <source>
        <dbReference type="ARBA" id="ARBA00005446"/>
    </source>
</evidence>
<dbReference type="SMART" id="SM00956">
    <property type="entry name" value="RQC"/>
    <property type="match status" value="1"/>
</dbReference>
<proteinExistence type="inferred from homology"/>
<evidence type="ECO:0000256" key="11">
    <source>
        <dbReference type="ARBA" id="ARBA00023125"/>
    </source>
</evidence>
<dbReference type="SUPFAM" id="SSF52540">
    <property type="entry name" value="P-loop containing nucleoside triphosphate hydrolases"/>
    <property type="match status" value="1"/>
</dbReference>
<dbReference type="Gene3D" id="3.40.50.300">
    <property type="entry name" value="P-loop containing nucleotide triphosphate hydrolases"/>
    <property type="match status" value="2"/>
</dbReference>
<comment type="similarity">
    <text evidence="3">Belongs to the helicase family. RecQ subfamily.</text>
</comment>
<evidence type="ECO:0000256" key="8">
    <source>
        <dbReference type="ARBA" id="ARBA00022806"/>
    </source>
</evidence>
<name>A0A511AWF5_9LACT</name>
<keyword evidence="14" id="KW-0413">Isomerase</keyword>
<evidence type="ECO:0000313" key="21">
    <source>
        <dbReference type="Proteomes" id="UP000321662"/>
    </source>
</evidence>
<evidence type="ECO:0000256" key="6">
    <source>
        <dbReference type="ARBA" id="ARBA00022763"/>
    </source>
</evidence>
<dbReference type="InterPro" id="IPR001650">
    <property type="entry name" value="Helicase_C-like"/>
</dbReference>
<dbReference type="InterPro" id="IPR036390">
    <property type="entry name" value="WH_DNA-bd_sf"/>
</dbReference>
<dbReference type="Pfam" id="PF00271">
    <property type="entry name" value="Helicase_C"/>
    <property type="match status" value="1"/>
</dbReference>
<dbReference type="InterPro" id="IPR018982">
    <property type="entry name" value="RQC_domain"/>
</dbReference>
<comment type="cofactor">
    <cofactor evidence="2">
        <name>Zn(2+)</name>
        <dbReference type="ChEBI" id="CHEBI:29105"/>
    </cofactor>
</comment>
<dbReference type="PANTHER" id="PTHR13710:SF105">
    <property type="entry name" value="ATP-DEPENDENT DNA HELICASE Q1"/>
    <property type="match status" value="1"/>
</dbReference>
<keyword evidence="9" id="KW-0862">Zinc</keyword>
<evidence type="ECO:0000259" key="18">
    <source>
        <dbReference type="PROSITE" id="PS51192"/>
    </source>
</evidence>
<dbReference type="Pfam" id="PF16124">
    <property type="entry name" value="RecQ_Zn_bind"/>
    <property type="match status" value="1"/>
</dbReference>
<dbReference type="PROSITE" id="PS50967">
    <property type="entry name" value="HRDC"/>
    <property type="match status" value="1"/>
</dbReference>
<keyword evidence="11" id="KW-0238">DNA-binding</keyword>
<dbReference type="GO" id="GO:0009378">
    <property type="term" value="F:four-way junction helicase activity"/>
    <property type="evidence" value="ECO:0007669"/>
    <property type="project" value="TreeGrafter"/>
</dbReference>